<feature type="binding site" evidence="9">
    <location>
        <begin position="401"/>
        <end position="404"/>
    </location>
    <ligand>
        <name>FAD</name>
        <dbReference type="ChEBI" id="CHEBI:57692"/>
    </ligand>
</feature>
<evidence type="ECO:0000256" key="8">
    <source>
        <dbReference type="ARBA" id="ARBA00023002"/>
    </source>
</evidence>
<dbReference type="PRINTS" id="PR00371">
    <property type="entry name" value="FPNCR"/>
</dbReference>
<accession>A0A6A6R0Q3</accession>
<feature type="binding site" evidence="9">
    <location>
        <begin position="567"/>
        <end position="568"/>
    </location>
    <ligand>
        <name>NADP(+)</name>
        <dbReference type="ChEBI" id="CHEBI:58349"/>
    </ligand>
</feature>
<feature type="binding site" evidence="9">
    <location>
        <begin position="573"/>
        <end position="577"/>
    </location>
    <ligand>
        <name>NADP(+)</name>
        <dbReference type="ChEBI" id="CHEBI:58349"/>
    </ligand>
</feature>
<comment type="similarity">
    <text evidence="9">In the N-terminal section; belongs to the flavodoxin family.</text>
</comment>
<dbReference type="InterPro" id="IPR008254">
    <property type="entry name" value="Flavodoxin/NO_synth"/>
</dbReference>
<dbReference type="InterPro" id="IPR039261">
    <property type="entry name" value="FNR_nucleotide-bd"/>
</dbReference>
<dbReference type="HAMAP" id="MF_03178">
    <property type="entry name" value="NDOR1"/>
    <property type="match status" value="1"/>
</dbReference>
<reference evidence="12" key="1">
    <citation type="journal article" date="2020" name="Stud. Mycol.">
        <title>101 Dothideomycetes genomes: a test case for predicting lifestyles and emergence of pathogens.</title>
        <authorList>
            <person name="Haridas S."/>
            <person name="Albert R."/>
            <person name="Binder M."/>
            <person name="Bloem J."/>
            <person name="Labutti K."/>
            <person name="Salamov A."/>
            <person name="Andreopoulos B."/>
            <person name="Baker S."/>
            <person name="Barry K."/>
            <person name="Bills G."/>
            <person name="Bluhm B."/>
            <person name="Cannon C."/>
            <person name="Castanera R."/>
            <person name="Culley D."/>
            <person name="Daum C."/>
            <person name="Ezra D."/>
            <person name="Gonzalez J."/>
            <person name="Henrissat B."/>
            <person name="Kuo A."/>
            <person name="Liang C."/>
            <person name="Lipzen A."/>
            <person name="Lutzoni F."/>
            <person name="Magnuson J."/>
            <person name="Mondo S."/>
            <person name="Nolan M."/>
            <person name="Ohm R."/>
            <person name="Pangilinan J."/>
            <person name="Park H.-J."/>
            <person name="Ramirez L."/>
            <person name="Alfaro M."/>
            <person name="Sun H."/>
            <person name="Tritt A."/>
            <person name="Yoshinaga Y."/>
            <person name="Zwiers L.-H."/>
            <person name="Turgeon B."/>
            <person name="Goodwin S."/>
            <person name="Spatafora J."/>
            <person name="Crous P."/>
            <person name="Grigoriev I."/>
        </authorList>
    </citation>
    <scope>NUCLEOTIDE SEQUENCE</scope>
    <source>
        <strain evidence="12">CBS 269.34</strain>
    </source>
</reference>
<dbReference type="InterPro" id="IPR017938">
    <property type="entry name" value="Riboflavin_synthase-like_b-brl"/>
</dbReference>
<evidence type="ECO:0000256" key="9">
    <source>
        <dbReference type="HAMAP-Rule" id="MF_03178"/>
    </source>
</evidence>
<dbReference type="EC" id="1.18.1.-" evidence="9"/>
<dbReference type="GO" id="GO:0016226">
    <property type="term" value="P:iron-sulfur cluster assembly"/>
    <property type="evidence" value="ECO:0007669"/>
    <property type="project" value="UniProtKB-UniRule"/>
</dbReference>
<feature type="binding site" evidence="9">
    <location>
        <begin position="65"/>
        <end position="68"/>
    </location>
    <ligand>
        <name>FMN</name>
        <dbReference type="ChEBI" id="CHEBI:58210"/>
    </ligand>
</feature>
<dbReference type="InterPro" id="IPR029039">
    <property type="entry name" value="Flavoprotein-like_sf"/>
</dbReference>
<dbReference type="Gene3D" id="2.40.30.10">
    <property type="entry name" value="Translation factors"/>
    <property type="match status" value="1"/>
</dbReference>
<keyword evidence="13" id="KW-1185">Reference proteome</keyword>
<comment type="similarity">
    <text evidence="9">Belongs to the NADPH-dependent diflavin oxidoreductase NDOR1 family.</text>
</comment>
<dbReference type="FunFam" id="3.40.50.80:FF:000030">
    <property type="entry name" value="NADPH-dependent diflavin oxidoreductase 1"/>
    <property type="match status" value="1"/>
</dbReference>
<evidence type="ECO:0000256" key="5">
    <source>
        <dbReference type="ARBA" id="ARBA00022643"/>
    </source>
</evidence>
<dbReference type="GO" id="GO:0005739">
    <property type="term" value="C:mitochondrion"/>
    <property type="evidence" value="ECO:0007669"/>
    <property type="project" value="UniProtKB-SubCell"/>
</dbReference>
<proteinExistence type="inferred from homology"/>
<dbReference type="GO" id="GO:0050661">
    <property type="term" value="F:NADP binding"/>
    <property type="evidence" value="ECO:0007669"/>
    <property type="project" value="UniProtKB-UniRule"/>
</dbReference>
<dbReference type="Pfam" id="PF00175">
    <property type="entry name" value="NAD_binding_1"/>
    <property type="match status" value="1"/>
</dbReference>
<dbReference type="FunFam" id="1.20.990.10:FF:000013">
    <property type="entry name" value="NADPH-dependent diflavin oxidoreductase 1"/>
    <property type="match status" value="1"/>
</dbReference>
<dbReference type="InterPro" id="IPR017927">
    <property type="entry name" value="FAD-bd_FR_type"/>
</dbReference>
<feature type="binding site" evidence="9">
    <location>
        <position position="138"/>
    </location>
    <ligand>
        <name>FMN</name>
        <dbReference type="ChEBI" id="CHEBI:58210"/>
    </ligand>
</feature>
<protein>
    <recommendedName>
        <fullName evidence="9">NADPH-dependent diflavin oxidoreductase 1</fullName>
        <ecNumber evidence="9">1.18.1.-</ecNumber>
    </recommendedName>
    <alternativeName>
        <fullName evidence="9">NADPH-dependent FMN and FAD-containing oxidoreductase</fullName>
    </alternativeName>
</protein>
<dbReference type="PROSITE" id="PS51384">
    <property type="entry name" value="FAD_FR"/>
    <property type="match status" value="1"/>
</dbReference>
<keyword evidence="8 9" id="KW-0560">Oxidoreductase</keyword>
<dbReference type="SUPFAM" id="SSF52343">
    <property type="entry name" value="Ferredoxin reductase-like, C-terminal NADP-linked domain"/>
    <property type="match status" value="1"/>
</dbReference>
<comment type="subunit">
    <text evidence="9">Interacts with DRE2; as part of the cytosolic iron-sulfur (Fe-S) protein assembly (CIA) machinery.</text>
</comment>
<evidence type="ECO:0000313" key="12">
    <source>
        <dbReference type="EMBL" id="KAF2497530.1"/>
    </source>
</evidence>
<evidence type="ECO:0000313" key="13">
    <source>
        <dbReference type="Proteomes" id="UP000799750"/>
    </source>
</evidence>
<feature type="binding site" evidence="9">
    <location>
        <begin position="103"/>
        <end position="112"/>
    </location>
    <ligand>
        <name>FMN</name>
        <dbReference type="ChEBI" id="CHEBI:58210"/>
    </ligand>
</feature>
<keyword evidence="7 9" id="KW-0521">NADP</keyword>
<dbReference type="InterPro" id="IPR001094">
    <property type="entry name" value="Flavdoxin-like"/>
</dbReference>
<feature type="domain" description="Flavodoxin-like" evidence="10">
    <location>
        <begin position="12"/>
        <end position="156"/>
    </location>
</feature>
<sequence>MAMEAALAGRTALVLYGSETGNSQEVAEELGRTAERLRFSTQVCEFNSVSIKQLLQYSVVLISISTTGQGDLPANALTFWRALRSKRLQPGCLSRLRFASFGLGDTSYPKFNWAHRKLYNRLIQLGADTICDRGESDEQHPEGVDGSFIPWLLKLRESLLQAYPLPGDFKPIHDDVLLEPKWLLETSDTVDVSRTPSARPTDHIGAPDIPFEDLLAVTNSLTATVASNTRVTPDTHWQDVRHLTLTTPGHQTYNPGDILTIYPKNFAPDVDLFLTAMNWTDIADVSIKFISTSTTENTTTQGRPLPNLTPGSSTTLRSLLTKHLDIMAIPRRSFFSQLAHYTADTYHRDRLLEFTDPQYIDELYDYTTRPRRSILEVLQEFESVQIPWQRVCSVIPAMRGRQFSIASGGRLKDAAFRDGQEHGSEKEDHASETRFELLIAIVKYRTVIKRLRQGVCTRYVASLQPGQSLSVTLQKGGLGVSNADSDRPVVMVGPGTGVAPMRALIYERVAWRRHDVLHGTNENKDTHGLRDVLFFGCRNAEADFFFKDEWAGLQSDGVALDVFPAFSRDQRSKVYVQDLVRTHASRVYEALATQNGILYICGSSGKMPQAVREALIEVFQQQGSLTREDAEAYMDGMEKSGRYKQETW</sequence>
<dbReference type="FunFam" id="3.40.50.360:FF:000034">
    <property type="entry name" value="NADPH-dependent diflavin oxidoreductase 1"/>
    <property type="match status" value="1"/>
</dbReference>
<dbReference type="InterPro" id="IPR003097">
    <property type="entry name" value="CysJ-like_FAD-binding"/>
</dbReference>
<evidence type="ECO:0000256" key="6">
    <source>
        <dbReference type="ARBA" id="ARBA00022827"/>
    </source>
</evidence>
<keyword evidence="6 9" id="KW-0274">FAD</keyword>
<comment type="subcellular location">
    <subcellularLocation>
        <location evidence="9">Cytoplasm</location>
    </subcellularLocation>
    <subcellularLocation>
        <location evidence="9">Mitochondrion</location>
    </subcellularLocation>
    <text evidence="9">Relocalizes to mitochondria after H(2)O(2) exposure.</text>
</comment>
<dbReference type="InterPro" id="IPR001709">
    <property type="entry name" value="Flavoprot_Pyr_Nucl_cyt_Rdtase"/>
</dbReference>
<gene>
    <name evidence="9" type="primary">TAH18</name>
    <name evidence="12" type="ORF">BU16DRAFT_525176</name>
</gene>
<dbReference type="EMBL" id="MU004186">
    <property type="protein sequence ID" value="KAF2497530.1"/>
    <property type="molecule type" value="Genomic_DNA"/>
</dbReference>
<dbReference type="Pfam" id="PF00258">
    <property type="entry name" value="Flavodoxin_1"/>
    <property type="match status" value="1"/>
</dbReference>
<organism evidence="12 13">
    <name type="scientific">Lophium mytilinum</name>
    <dbReference type="NCBI Taxonomy" id="390894"/>
    <lineage>
        <taxon>Eukaryota</taxon>
        <taxon>Fungi</taxon>
        <taxon>Dikarya</taxon>
        <taxon>Ascomycota</taxon>
        <taxon>Pezizomycotina</taxon>
        <taxon>Dothideomycetes</taxon>
        <taxon>Pleosporomycetidae</taxon>
        <taxon>Mytilinidiales</taxon>
        <taxon>Mytilinidiaceae</taxon>
        <taxon>Lophium</taxon>
    </lineage>
</organism>
<evidence type="ECO:0000256" key="7">
    <source>
        <dbReference type="ARBA" id="ARBA00022857"/>
    </source>
</evidence>
<evidence type="ECO:0000256" key="2">
    <source>
        <dbReference type="ARBA" id="ARBA00001974"/>
    </source>
</evidence>
<dbReference type="GO" id="GO:0160246">
    <property type="term" value="F:NADPH-iron-sulfur [2Fe-2S] protein oxidoreductase activity"/>
    <property type="evidence" value="ECO:0007669"/>
    <property type="project" value="InterPro"/>
</dbReference>
<dbReference type="GO" id="GO:0005829">
    <property type="term" value="C:cytosol"/>
    <property type="evidence" value="ECO:0007669"/>
    <property type="project" value="TreeGrafter"/>
</dbReference>
<feature type="binding site" evidence="9">
    <location>
        <begin position="18"/>
        <end position="23"/>
    </location>
    <ligand>
        <name>FMN</name>
        <dbReference type="ChEBI" id="CHEBI:58210"/>
    </ligand>
</feature>
<evidence type="ECO:0000256" key="1">
    <source>
        <dbReference type="ARBA" id="ARBA00001917"/>
    </source>
</evidence>
<feature type="binding site" evidence="9">
    <location>
        <position position="496"/>
    </location>
    <ligand>
        <name>NADP(+)</name>
        <dbReference type="ChEBI" id="CHEBI:58349"/>
    </ligand>
</feature>
<dbReference type="PANTHER" id="PTHR19384:SF10">
    <property type="entry name" value="NADPH-DEPENDENT DIFLAVIN OXIDOREDUCTASE 1"/>
    <property type="match status" value="1"/>
</dbReference>
<keyword evidence="5 9" id="KW-0288">FMN</keyword>
<dbReference type="SUPFAM" id="SSF63380">
    <property type="entry name" value="Riboflavin synthase domain-like"/>
    <property type="match status" value="1"/>
</dbReference>
<dbReference type="Gene3D" id="3.40.50.360">
    <property type="match status" value="1"/>
</dbReference>
<dbReference type="InterPro" id="IPR023173">
    <property type="entry name" value="NADPH_Cyt_P450_Rdtase_alpha"/>
</dbReference>
<comment type="function">
    <text evidence="9">NADPH-dependent reductase which is a central component of the cytosolic iron-sulfur (Fe-S) protein assembly (CIA) machinery. Transfers electrons from NADPH via its FAD and FMN prosthetic groups to the [2Fe-2S] cluster of DRE2, another key component of the CIA machinery. In turn, this reduced cluster provides electrons for assembly of cytosolic iron-sulfur cluster proteins. Positively controls H(2)O(2)-induced cell death.</text>
</comment>
<dbReference type="InterPro" id="IPR001433">
    <property type="entry name" value="OxRdtase_FAD/NAD-bd"/>
</dbReference>
<feature type="binding site" evidence="9">
    <location>
        <position position="371"/>
    </location>
    <ligand>
        <name>FAD</name>
        <dbReference type="ChEBI" id="CHEBI:57692"/>
    </ligand>
</feature>
<evidence type="ECO:0000256" key="4">
    <source>
        <dbReference type="ARBA" id="ARBA00022630"/>
    </source>
</evidence>
<dbReference type="PRINTS" id="PR00369">
    <property type="entry name" value="FLAVODOXIN"/>
</dbReference>
<comment type="catalytic activity">
    <reaction evidence="9">
        <text>2 oxidized [2Fe-2S]-[protein] + NADPH = 2 reduced [2Fe-2S]-[protein] + NADP(+) + H(+)</text>
        <dbReference type="Rhea" id="RHEA:67716"/>
        <dbReference type="Rhea" id="RHEA-COMP:17327"/>
        <dbReference type="Rhea" id="RHEA-COMP:17328"/>
        <dbReference type="ChEBI" id="CHEBI:15378"/>
        <dbReference type="ChEBI" id="CHEBI:33737"/>
        <dbReference type="ChEBI" id="CHEBI:33738"/>
        <dbReference type="ChEBI" id="CHEBI:57783"/>
        <dbReference type="ChEBI" id="CHEBI:58349"/>
    </reaction>
</comment>
<comment type="cofactor">
    <cofactor evidence="2 9">
        <name>FAD</name>
        <dbReference type="ChEBI" id="CHEBI:57692"/>
    </cofactor>
</comment>
<dbReference type="OrthoDB" id="1856718at2759"/>
<feature type="binding site" evidence="9">
    <location>
        <begin position="454"/>
        <end position="457"/>
    </location>
    <ligand>
        <name>FAD</name>
        <dbReference type="ChEBI" id="CHEBI:57692"/>
    </ligand>
</feature>
<dbReference type="PANTHER" id="PTHR19384">
    <property type="entry name" value="NITRIC OXIDE SYNTHASE-RELATED"/>
    <property type="match status" value="1"/>
</dbReference>
<keyword evidence="9" id="KW-0496">Mitochondrion</keyword>
<dbReference type="Gene3D" id="1.20.990.10">
    <property type="entry name" value="NADPH-cytochrome p450 Reductase, Chain A, domain 3"/>
    <property type="match status" value="1"/>
</dbReference>
<keyword evidence="4 9" id="KW-0285">Flavoprotein</keyword>
<comment type="similarity">
    <text evidence="9">In the C-terminal section; belongs to the flavoprotein pyridine nucleotide cytochrome reductase family.</text>
</comment>
<comment type="caution">
    <text evidence="9">Lacks conserved residue(s) required for the propagation of feature annotation.</text>
</comment>
<dbReference type="AlphaFoldDB" id="A0A6A6R0Q3"/>
<dbReference type="InterPro" id="IPR028879">
    <property type="entry name" value="NDOR1"/>
</dbReference>
<comment type="cofactor">
    <cofactor evidence="1 9">
        <name>FMN</name>
        <dbReference type="ChEBI" id="CHEBI:58210"/>
    </cofactor>
</comment>
<dbReference type="SUPFAM" id="SSF52218">
    <property type="entry name" value="Flavoproteins"/>
    <property type="match status" value="1"/>
</dbReference>
<name>A0A6A6R0Q3_9PEZI</name>
<evidence type="ECO:0000256" key="3">
    <source>
        <dbReference type="ARBA" id="ARBA00022490"/>
    </source>
</evidence>
<feature type="binding site" evidence="9">
    <location>
        <position position="648"/>
    </location>
    <ligand>
        <name>FAD</name>
        <dbReference type="ChEBI" id="CHEBI:57692"/>
    </ligand>
</feature>
<dbReference type="GO" id="GO:0010181">
    <property type="term" value="F:FMN binding"/>
    <property type="evidence" value="ECO:0007669"/>
    <property type="project" value="UniProtKB-UniRule"/>
</dbReference>
<dbReference type="Proteomes" id="UP000799750">
    <property type="component" value="Unassembled WGS sequence"/>
</dbReference>
<feature type="domain" description="FAD-binding FR-type" evidence="11">
    <location>
        <begin position="218"/>
        <end position="484"/>
    </location>
</feature>
<evidence type="ECO:0000259" key="10">
    <source>
        <dbReference type="PROSITE" id="PS50902"/>
    </source>
</evidence>
<evidence type="ECO:0000259" key="11">
    <source>
        <dbReference type="PROSITE" id="PS51384"/>
    </source>
</evidence>
<keyword evidence="3 9" id="KW-0963">Cytoplasm</keyword>
<dbReference type="Pfam" id="PF00667">
    <property type="entry name" value="FAD_binding_1"/>
    <property type="match status" value="1"/>
</dbReference>
<dbReference type="GO" id="GO:0016651">
    <property type="term" value="F:oxidoreductase activity, acting on NAD(P)H"/>
    <property type="evidence" value="ECO:0007669"/>
    <property type="project" value="UniProtKB-UniRule"/>
</dbReference>
<dbReference type="GO" id="GO:0050660">
    <property type="term" value="F:flavin adenine dinucleotide binding"/>
    <property type="evidence" value="ECO:0007669"/>
    <property type="project" value="UniProtKB-UniRule"/>
</dbReference>
<dbReference type="PROSITE" id="PS50902">
    <property type="entry name" value="FLAVODOXIN_LIKE"/>
    <property type="match status" value="1"/>
</dbReference>
<dbReference type="Gene3D" id="3.40.50.80">
    <property type="entry name" value="Nucleotide-binding domain of ferredoxin-NADP reductase (FNR) module"/>
    <property type="match status" value="1"/>
</dbReference>